<feature type="domain" description="B30.2/SPRY" evidence="7">
    <location>
        <begin position="265"/>
        <end position="455"/>
    </location>
</feature>
<dbReference type="Pfam" id="PF13920">
    <property type="entry name" value="zf-C3HC4_3"/>
    <property type="match status" value="1"/>
</dbReference>
<evidence type="ECO:0000256" key="1">
    <source>
        <dbReference type="ARBA" id="ARBA00022723"/>
    </source>
</evidence>
<dbReference type="Gene3D" id="2.60.120.920">
    <property type="match status" value="1"/>
</dbReference>
<dbReference type="InterPro" id="IPR043136">
    <property type="entry name" value="B30.2/SPRY_sf"/>
</dbReference>
<dbReference type="InterPro" id="IPR003877">
    <property type="entry name" value="SPRY_dom"/>
</dbReference>
<dbReference type="InterPro" id="IPR013083">
    <property type="entry name" value="Znf_RING/FYVE/PHD"/>
</dbReference>
<feature type="domain" description="RING-type" evidence="6">
    <location>
        <begin position="500"/>
        <end position="535"/>
    </location>
</feature>
<keyword evidence="1" id="KW-0479">Metal-binding</keyword>
<dbReference type="EMBL" id="AP028919">
    <property type="protein sequence ID" value="BET00460.1"/>
    <property type="molecule type" value="Genomic_DNA"/>
</dbReference>
<dbReference type="PANTHER" id="PTHR13363">
    <property type="entry name" value="RING FINGER AND SRY DOMAIN-CONTAINING"/>
    <property type="match status" value="1"/>
</dbReference>
<dbReference type="SUPFAM" id="SSF57850">
    <property type="entry name" value="RING/U-box"/>
    <property type="match status" value="1"/>
</dbReference>
<evidence type="ECO:0000313" key="8">
    <source>
        <dbReference type="EMBL" id="BET00460.1"/>
    </source>
</evidence>
<evidence type="ECO:0000259" key="6">
    <source>
        <dbReference type="PROSITE" id="PS50089"/>
    </source>
</evidence>
<dbReference type="SUPFAM" id="SSF48371">
    <property type="entry name" value="ARM repeat"/>
    <property type="match status" value="1"/>
</dbReference>
<dbReference type="InterPro" id="IPR013320">
    <property type="entry name" value="ConA-like_dom_sf"/>
</dbReference>
<feature type="compositionally biased region" description="Polar residues" evidence="5">
    <location>
        <begin position="42"/>
        <end position="58"/>
    </location>
</feature>
<dbReference type="SMART" id="SM00449">
    <property type="entry name" value="SPRY"/>
    <property type="match status" value="1"/>
</dbReference>
<evidence type="ECO:0000256" key="2">
    <source>
        <dbReference type="ARBA" id="ARBA00022771"/>
    </source>
</evidence>
<dbReference type="InterPro" id="IPR016024">
    <property type="entry name" value="ARM-type_fold"/>
</dbReference>
<protein>
    <submittedName>
        <fullName evidence="8">SPRY domain</fullName>
    </submittedName>
</protein>
<proteinExistence type="predicted"/>
<keyword evidence="3" id="KW-0862">Zinc</keyword>
<keyword evidence="2 4" id="KW-0863">Zinc-finger</keyword>
<sequence>MGLCHCKCLEGRGGGGEHPRGDAPEATPGHGQLHDGGGATHWTMTTSPSTRSNWKKQTPPQVIEKLILDSLKAIRSLVENDQEPPEELFKLHNIADQDDGWIQIVNSMVQVVPVEEPLGPAAITLLLDDCPLPNKETVLRLARHFDLSHKNRVLRGKDPRRHRNICIVLGVLAEKLSGPSSVAILTRGTLDYLIGNLEEDVEPIVTLFSLIALEKFAQTSENKMTIKQELAKAGGPLLRLEPWINSKDLIEAQVGFCAQWCLDNLFLVEGRKYSYELTNMEGINAMLNTRDVSEYLKISPDGLEARCDAYSFESVRCTFPVVDGSWYYEATLLSPGVMQIGWATKHSKFLNHEGYGIGDDEHSLAYDGCRELLWHNAKPSPVPNSQWKEGDTVGCLLEIAPPAIAIPITIVHFYLNGRLVANMRVNFKTTSNEFYAGASFMSFQQCSFNFGSRPFLYAPTDIEFECFNNHATLTELDRVVYPRHLLLEALRNMSIKEDSCTICFDQKAAVTLEPCGHNGFCKTCTVQLTECPMCRAHIDRFTVEPP</sequence>
<feature type="compositionally biased region" description="Basic and acidic residues" evidence="5">
    <location>
        <begin position="11"/>
        <end position="23"/>
    </location>
</feature>
<dbReference type="SUPFAM" id="SSF49899">
    <property type="entry name" value="Concanavalin A-like lectins/glucanases"/>
    <property type="match status" value="1"/>
</dbReference>
<dbReference type="Proteomes" id="UP001307889">
    <property type="component" value="Chromosome 11"/>
</dbReference>
<dbReference type="CDD" id="cd16566">
    <property type="entry name" value="RING-HC_RSPRY1"/>
    <property type="match status" value="1"/>
</dbReference>
<dbReference type="SMART" id="SM00184">
    <property type="entry name" value="RING"/>
    <property type="match status" value="1"/>
</dbReference>
<dbReference type="InterPro" id="IPR001870">
    <property type="entry name" value="B30.2/SPRY"/>
</dbReference>
<dbReference type="InterPro" id="IPR045129">
    <property type="entry name" value="RNF123/RKP/RSPRY1"/>
</dbReference>
<evidence type="ECO:0000256" key="5">
    <source>
        <dbReference type="SAM" id="MobiDB-lite"/>
    </source>
</evidence>
<evidence type="ECO:0000259" key="7">
    <source>
        <dbReference type="PROSITE" id="PS50188"/>
    </source>
</evidence>
<gene>
    <name evidence="8" type="ORF">NTJ_13276</name>
</gene>
<dbReference type="PANTHER" id="PTHR13363:SF6">
    <property type="entry name" value="RING FINGER AND SPRY DOMAIN-CONTAINING PROTEIN 1"/>
    <property type="match status" value="1"/>
</dbReference>
<dbReference type="Gene3D" id="3.30.40.10">
    <property type="entry name" value="Zinc/RING finger domain, C3HC4 (zinc finger)"/>
    <property type="match status" value="1"/>
</dbReference>
<reference evidence="8 9" key="1">
    <citation type="submission" date="2023-09" db="EMBL/GenBank/DDBJ databases">
        <title>Nesidiocoris tenuis whole genome shotgun sequence.</title>
        <authorList>
            <person name="Shibata T."/>
            <person name="Shimoda M."/>
            <person name="Kobayashi T."/>
            <person name="Uehara T."/>
        </authorList>
    </citation>
    <scope>NUCLEOTIDE SEQUENCE [LARGE SCALE GENOMIC DNA]</scope>
    <source>
        <strain evidence="8 9">Japan</strain>
    </source>
</reference>
<evidence type="ECO:0000256" key="4">
    <source>
        <dbReference type="PROSITE-ProRule" id="PRU00175"/>
    </source>
</evidence>
<evidence type="ECO:0000313" key="9">
    <source>
        <dbReference type="Proteomes" id="UP001307889"/>
    </source>
</evidence>
<feature type="region of interest" description="Disordered" evidence="5">
    <location>
        <begin position="11"/>
        <end position="58"/>
    </location>
</feature>
<keyword evidence="9" id="KW-1185">Reference proteome</keyword>
<name>A0ABN7B9I3_9HEMI</name>
<evidence type="ECO:0000256" key="3">
    <source>
        <dbReference type="ARBA" id="ARBA00022833"/>
    </source>
</evidence>
<dbReference type="PROSITE" id="PS50188">
    <property type="entry name" value="B302_SPRY"/>
    <property type="match status" value="1"/>
</dbReference>
<dbReference type="PROSITE" id="PS50089">
    <property type="entry name" value="ZF_RING_2"/>
    <property type="match status" value="1"/>
</dbReference>
<accession>A0ABN7B9I3</accession>
<dbReference type="Pfam" id="PF00622">
    <property type="entry name" value="SPRY"/>
    <property type="match status" value="1"/>
</dbReference>
<organism evidence="8 9">
    <name type="scientific">Nesidiocoris tenuis</name>
    <dbReference type="NCBI Taxonomy" id="355587"/>
    <lineage>
        <taxon>Eukaryota</taxon>
        <taxon>Metazoa</taxon>
        <taxon>Ecdysozoa</taxon>
        <taxon>Arthropoda</taxon>
        <taxon>Hexapoda</taxon>
        <taxon>Insecta</taxon>
        <taxon>Pterygota</taxon>
        <taxon>Neoptera</taxon>
        <taxon>Paraneoptera</taxon>
        <taxon>Hemiptera</taxon>
        <taxon>Heteroptera</taxon>
        <taxon>Panheteroptera</taxon>
        <taxon>Cimicomorpha</taxon>
        <taxon>Miridae</taxon>
        <taxon>Dicyphina</taxon>
        <taxon>Nesidiocoris</taxon>
    </lineage>
</organism>
<dbReference type="InterPro" id="IPR001841">
    <property type="entry name" value="Znf_RING"/>
</dbReference>